<organism evidence="1 2">
    <name type="scientific">Pseudaminobacter soli</name>
    <name type="common">ex Zhang et al. 2022</name>
    <dbReference type="NCBI Taxonomy" id="2831468"/>
    <lineage>
        <taxon>Bacteria</taxon>
        <taxon>Pseudomonadati</taxon>
        <taxon>Pseudomonadota</taxon>
        <taxon>Alphaproteobacteria</taxon>
        <taxon>Hyphomicrobiales</taxon>
        <taxon>Phyllobacteriaceae</taxon>
        <taxon>Pseudaminobacter</taxon>
    </lineage>
</organism>
<dbReference type="InterPro" id="IPR009962">
    <property type="entry name" value="DUF1488"/>
</dbReference>
<protein>
    <submittedName>
        <fullName evidence="1">DUF1488 domain-containing protein</fullName>
    </submittedName>
</protein>
<sequence length="84" mass="9241">MTLAFPNGSRSFDKDRRGVRFTAYDGMFEVPFLVEAAALVHANASEDACLAAFDDARPGIRAAALRIYKGRQPPIYVIHAADLR</sequence>
<dbReference type="Proteomes" id="UP000680348">
    <property type="component" value="Unassembled WGS sequence"/>
</dbReference>
<dbReference type="EMBL" id="JAGWCR010000032">
    <property type="protein sequence ID" value="MBS3652572.1"/>
    <property type="molecule type" value="Genomic_DNA"/>
</dbReference>
<name>A0A942ECC7_9HYPH</name>
<proteinExistence type="predicted"/>
<evidence type="ECO:0000313" key="2">
    <source>
        <dbReference type="Proteomes" id="UP000680348"/>
    </source>
</evidence>
<accession>A0A942ECC7</accession>
<keyword evidence="2" id="KW-1185">Reference proteome</keyword>
<evidence type="ECO:0000313" key="1">
    <source>
        <dbReference type="EMBL" id="MBS3652572.1"/>
    </source>
</evidence>
<dbReference type="Pfam" id="PF07369">
    <property type="entry name" value="DUF1488"/>
    <property type="match status" value="1"/>
</dbReference>
<comment type="caution">
    <text evidence="1">The sequence shown here is derived from an EMBL/GenBank/DDBJ whole genome shotgun (WGS) entry which is preliminary data.</text>
</comment>
<dbReference type="RefSeq" id="WP_188258121.1">
    <property type="nucleotide sequence ID" value="NZ_JABVCF010000032.1"/>
</dbReference>
<reference evidence="1" key="1">
    <citation type="submission" date="2021-04" db="EMBL/GenBank/DDBJ databases">
        <title>Pseudaminobacter soli sp. nov., isolated from paddy soil contaminated by heavy metals.</title>
        <authorList>
            <person name="Zhang K."/>
        </authorList>
    </citation>
    <scope>NUCLEOTIDE SEQUENCE</scope>
    <source>
        <strain evidence="1">19-2017</strain>
    </source>
</reference>
<dbReference type="AlphaFoldDB" id="A0A942ECC7"/>
<gene>
    <name evidence="1" type="ORF">KEU06_28760</name>
</gene>